<proteinExistence type="predicted"/>
<evidence type="ECO:0000313" key="2">
    <source>
        <dbReference type="Proteomes" id="UP000717696"/>
    </source>
</evidence>
<dbReference type="OrthoDB" id="5046144at2759"/>
<accession>A0A9P9EXX6</accession>
<reference evidence="1" key="1">
    <citation type="journal article" date="2021" name="Nat. Commun.">
        <title>Genetic determinants of endophytism in the Arabidopsis root mycobiome.</title>
        <authorList>
            <person name="Mesny F."/>
            <person name="Miyauchi S."/>
            <person name="Thiergart T."/>
            <person name="Pickel B."/>
            <person name="Atanasova L."/>
            <person name="Karlsson M."/>
            <person name="Huettel B."/>
            <person name="Barry K.W."/>
            <person name="Haridas S."/>
            <person name="Chen C."/>
            <person name="Bauer D."/>
            <person name="Andreopoulos W."/>
            <person name="Pangilinan J."/>
            <person name="LaButti K."/>
            <person name="Riley R."/>
            <person name="Lipzen A."/>
            <person name="Clum A."/>
            <person name="Drula E."/>
            <person name="Henrissat B."/>
            <person name="Kohler A."/>
            <person name="Grigoriev I.V."/>
            <person name="Martin F.M."/>
            <person name="Hacquard S."/>
        </authorList>
    </citation>
    <scope>NUCLEOTIDE SEQUENCE</scope>
    <source>
        <strain evidence="1">MPI-CAGE-AT-0021</strain>
    </source>
</reference>
<dbReference type="EMBL" id="JAGMUU010000008">
    <property type="protein sequence ID" value="KAH7146636.1"/>
    <property type="molecule type" value="Genomic_DNA"/>
</dbReference>
<comment type="caution">
    <text evidence="1">The sequence shown here is derived from an EMBL/GenBank/DDBJ whole genome shotgun (WGS) entry which is preliminary data.</text>
</comment>
<dbReference type="AlphaFoldDB" id="A0A9P9EXX6"/>
<dbReference type="Proteomes" id="UP000717696">
    <property type="component" value="Unassembled WGS sequence"/>
</dbReference>
<name>A0A9P9EXX6_9HYPO</name>
<keyword evidence="2" id="KW-1185">Reference proteome</keyword>
<feature type="non-terminal residue" evidence="1">
    <location>
        <position position="1"/>
    </location>
</feature>
<evidence type="ECO:0000313" key="1">
    <source>
        <dbReference type="EMBL" id="KAH7146636.1"/>
    </source>
</evidence>
<sequence>IQADHPIFSQPVPPIPGLIDVPLVLYRVGTQSAHRADLDRRSYVGTVVVARKDMKPLLSRHIEGVWMYRDRILDLFGKGEGAPRILYNRQAFDR</sequence>
<gene>
    <name evidence="1" type="ORF">B0J13DRAFT_417075</name>
</gene>
<feature type="non-terminal residue" evidence="1">
    <location>
        <position position="94"/>
    </location>
</feature>
<protein>
    <submittedName>
        <fullName evidence="1">Uncharacterized protein</fullName>
    </submittedName>
</protein>
<organism evidence="1 2">
    <name type="scientific">Dactylonectria estremocensis</name>
    <dbReference type="NCBI Taxonomy" id="1079267"/>
    <lineage>
        <taxon>Eukaryota</taxon>
        <taxon>Fungi</taxon>
        <taxon>Dikarya</taxon>
        <taxon>Ascomycota</taxon>
        <taxon>Pezizomycotina</taxon>
        <taxon>Sordariomycetes</taxon>
        <taxon>Hypocreomycetidae</taxon>
        <taxon>Hypocreales</taxon>
        <taxon>Nectriaceae</taxon>
        <taxon>Dactylonectria</taxon>
    </lineage>
</organism>